<name>A0A430KPN7_9GAMM</name>
<dbReference type="PANTHER" id="PTHR46211:SF1">
    <property type="entry name" value="GLYCEROPHOSPHODIESTER PHOSPHODIESTERASE, CYTOPLASMIC"/>
    <property type="match status" value="1"/>
</dbReference>
<dbReference type="Proteomes" id="UP000283087">
    <property type="component" value="Unassembled WGS sequence"/>
</dbReference>
<dbReference type="Gene3D" id="3.20.20.190">
    <property type="entry name" value="Phosphatidylinositol (PI) phosphodiesterase"/>
    <property type="match status" value="1"/>
</dbReference>
<dbReference type="RefSeq" id="WP_126158967.1">
    <property type="nucleotide sequence ID" value="NZ_RQXW01000010.1"/>
</dbReference>
<dbReference type="InterPro" id="IPR017946">
    <property type="entry name" value="PLC-like_Pdiesterase_TIM-brl"/>
</dbReference>
<evidence type="ECO:0000259" key="1">
    <source>
        <dbReference type="PROSITE" id="PS51704"/>
    </source>
</evidence>
<keyword evidence="3" id="KW-1185">Reference proteome</keyword>
<dbReference type="InterPro" id="IPR030395">
    <property type="entry name" value="GP_PDE_dom"/>
</dbReference>
<sequence length="244" mass="27252">MNSSAARVMGHRGVPSLAPENTLGGFIKAIELGARWLELDVTLLGDLTPVVHHDNSLDRCSDGSGLLSQLALKDLDNINNAALFPDWPFEPVPTLKDVLVLLMQKGVGLNLEIKRHQFSSALISQIVVDQLLQHFLSDKLVVSSFDVEVLAECLRLAPEIPRGLICSRLPSDWQSLALELELTSIHCDGRYLNQAQTLAIKDQGYRLFCWTINDALLADRLWGWGIDGLMTDYVQDFIHYYDDQ</sequence>
<dbReference type="Pfam" id="PF03009">
    <property type="entry name" value="GDPD"/>
    <property type="match status" value="1"/>
</dbReference>
<accession>A0A430KPN7</accession>
<dbReference type="AlphaFoldDB" id="A0A430KPN7"/>
<gene>
    <name evidence="2" type="ORF">EH243_12295</name>
</gene>
<reference evidence="2 3" key="1">
    <citation type="submission" date="2018-11" db="EMBL/GenBank/DDBJ databases">
        <title>The draft genome sequence of Amphritea opalescens ANRC-JH13T.</title>
        <authorList>
            <person name="Fang Z."/>
            <person name="Zhang Y."/>
            <person name="Han X."/>
        </authorList>
    </citation>
    <scope>NUCLEOTIDE SEQUENCE [LARGE SCALE GENOMIC DNA]</scope>
    <source>
        <strain evidence="2 3">ANRC-JH13</strain>
    </source>
</reference>
<evidence type="ECO:0000313" key="3">
    <source>
        <dbReference type="Proteomes" id="UP000283087"/>
    </source>
</evidence>
<dbReference type="EMBL" id="RQXW01000010">
    <property type="protein sequence ID" value="RTE65440.1"/>
    <property type="molecule type" value="Genomic_DNA"/>
</dbReference>
<dbReference type="PROSITE" id="PS51704">
    <property type="entry name" value="GP_PDE"/>
    <property type="match status" value="1"/>
</dbReference>
<dbReference type="OrthoDB" id="9795622at2"/>
<dbReference type="PANTHER" id="PTHR46211">
    <property type="entry name" value="GLYCEROPHOSPHORYL DIESTER PHOSPHODIESTERASE"/>
    <property type="match status" value="1"/>
</dbReference>
<dbReference type="GO" id="GO:0006629">
    <property type="term" value="P:lipid metabolic process"/>
    <property type="evidence" value="ECO:0007669"/>
    <property type="project" value="InterPro"/>
</dbReference>
<protein>
    <submittedName>
        <fullName evidence="2">Glycerophosphoryl diester phosphodiesterase</fullName>
    </submittedName>
</protein>
<proteinExistence type="predicted"/>
<comment type="caution">
    <text evidence="2">The sequence shown here is derived from an EMBL/GenBank/DDBJ whole genome shotgun (WGS) entry which is preliminary data.</text>
</comment>
<organism evidence="2 3">
    <name type="scientific">Amphritea opalescens</name>
    <dbReference type="NCBI Taxonomy" id="2490544"/>
    <lineage>
        <taxon>Bacteria</taxon>
        <taxon>Pseudomonadati</taxon>
        <taxon>Pseudomonadota</taxon>
        <taxon>Gammaproteobacteria</taxon>
        <taxon>Oceanospirillales</taxon>
        <taxon>Oceanospirillaceae</taxon>
        <taxon>Amphritea</taxon>
    </lineage>
</organism>
<evidence type="ECO:0000313" key="2">
    <source>
        <dbReference type="EMBL" id="RTE65440.1"/>
    </source>
</evidence>
<dbReference type="PROSITE" id="PS50007">
    <property type="entry name" value="PIPLC_X_DOMAIN"/>
    <property type="match status" value="1"/>
</dbReference>
<dbReference type="GO" id="GO:0008081">
    <property type="term" value="F:phosphoric diester hydrolase activity"/>
    <property type="evidence" value="ECO:0007669"/>
    <property type="project" value="InterPro"/>
</dbReference>
<feature type="domain" description="GP-PDE" evidence="1">
    <location>
        <begin position="6"/>
        <end position="241"/>
    </location>
</feature>
<dbReference type="SUPFAM" id="SSF51695">
    <property type="entry name" value="PLC-like phosphodiesterases"/>
    <property type="match status" value="1"/>
</dbReference>